<dbReference type="eggNOG" id="COG0834">
    <property type="taxonomic scope" value="Bacteria"/>
</dbReference>
<evidence type="ECO:0000259" key="3">
    <source>
        <dbReference type="SMART" id="SM00062"/>
    </source>
</evidence>
<evidence type="ECO:0000256" key="1">
    <source>
        <dbReference type="ARBA" id="ARBA00022729"/>
    </source>
</evidence>
<name>F8F4G4_GRAC1</name>
<evidence type="ECO:0000313" key="5">
    <source>
        <dbReference type="Proteomes" id="UP000000503"/>
    </source>
</evidence>
<accession>F8F4G4</accession>
<evidence type="ECO:0000313" key="4">
    <source>
        <dbReference type="EMBL" id="AEJ20611.1"/>
    </source>
</evidence>
<dbReference type="PROSITE" id="PS51257">
    <property type="entry name" value="PROKAR_LIPOPROTEIN"/>
    <property type="match status" value="1"/>
</dbReference>
<dbReference type="RefSeq" id="WP_013969890.1">
    <property type="nucleotide sequence ID" value="NC_015732.1"/>
</dbReference>
<evidence type="ECO:0000256" key="2">
    <source>
        <dbReference type="SAM" id="SignalP"/>
    </source>
</evidence>
<dbReference type="OrthoDB" id="9774451at2"/>
<dbReference type="Proteomes" id="UP000000503">
    <property type="component" value="Chromosome"/>
</dbReference>
<dbReference type="PANTHER" id="PTHR35936">
    <property type="entry name" value="MEMBRANE-BOUND LYTIC MUREIN TRANSGLYCOSYLASE F"/>
    <property type="match status" value="1"/>
</dbReference>
<feature type="domain" description="Solute-binding protein family 3/N-terminal" evidence="3">
    <location>
        <begin position="44"/>
        <end position="275"/>
    </location>
</feature>
<dbReference type="EMBL" id="CP002868">
    <property type="protein sequence ID" value="AEJ20611.1"/>
    <property type="molecule type" value="Genomic_DNA"/>
</dbReference>
<keyword evidence="1 2" id="KW-0732">Signal</keyword>
<dbReference type="PANTHER" id="PTHR35936:SF17">
    <property type="entry name" value="ARGININE-BINDING EXTRACELLULAR PROTEIN ARTP"/>
    <property type="match status" value="1"/>
</dbReference>
<dbReference type="Gene3D" id="3.40.190.10">
    <property type="entry name" value="Periplasmic binding protein-like II"/>
    <property type="match status" value="2"/>
</dbReference>
<feature type="chain" id="PRO_5003376698" evidence="2">
    <location>
        <begin position="22"/>
        <end position="281"/>
    </location>
</feature>
<dbReference type="AlphaFoldDB" id="F8F4G4"/>
<protein>
    <submittedName>
        <fullName evidence="4">ABC-type transporter, periplasmic subunit family 3</fullName>
    </submittedName>
</protein>
<dbReference type="STRING" id="744872.Spica_2506"/>
<dbReference type="Pfam" id="PF00497">
    <property type="entry name" value="SBP_bac_3"/>
    <property type="match status" value="1"/>
</dbReference>
<dbReference type="InterPro" id="IPR001638">
    <property type="entry name" value="Solute-binding_3/MltF_N"/>
</dbReference>
<sequence length="281" mass="30423">MKSCKLFVSFSTVLITIAVLAGISLSCSSNQKQDALYKIQKAKTLVIGTSADYPPYEFHSLKDGKDLIVGFDIAIAQEIAKDLGVKLEIKDMQFDGLLAALQAGTIDIVISGMTPTEERKKSVDFSTTYYYAVHGVIVRAEDKEKYQTVEALKNARLSAQKGTIQVGIAKTQILGLSEAEAEKPSDKVKELGTIKNLILDLKNKKVDAIVAELPVATAYVNNNPDLALAAPTFTDDQGGSAIAVKKGNPELLAAINKTVERLMAEKKIDQFVTEANELVEN</sequence>
<dbReference type="CDD" id="cd13620">
    <property type="entry name" value="PBP2_GltS"/>
    <property type="match status" value="1"/>
</dbReference>
<gene>
    <name evidence="4" type="ordered locus">Spica_2506</name>
</gene>
<dbReference type="HOGENOM" id="CLU_019602_18_2_12"/>
<keyword evidence="5" id="KW-1185">Reference proteome</keyword>
<dbReference type="SMART" id="SM00062">
    <property type="entry name" value="PBPb"/>
    <property type="match status" value="1"/>
</dbReference>
<proteinExistence type="predicted"/>
<reference evidence="5" key="1">
    <citation type="journal article" date="2013" name="Stand. Genomic Sci.">
        <title>Genome sequence of the thermophilic fresh-water bacterium Spirochaeta caldaria type strain (H1(T)), reclassification of Spirochaeta caldaria, Spirochaeta stenostrepta, and Spirochaeta zuelzerae in the genus Treponema as Treponema caldaria comb. nov., Treponema stenostrepta comb. nov., and Treponema zuelzerae comb. nov., and emendation of the genus Treponema.</title>
        <authorList>
            <person name="Abt B."/>
            <person name="Goker M."/>
            <person name="Scheuner C."/>
            <person name="Han C."/>
            <person name="Lu M."/>
            <person name="Misra M."/>
            <person name="Lapidus A."/>
            <person name="Nolan M."/>
            <person name="Lucas S."/>
            <person name="Hammon N."/>
            <person name="Deshpande S."/>
            <person name="Cheng J.F."/>
            <person name="Tapia R."/>
            <person name="Goodwin L.A."/>
            <person name="Pitluck S."/>
            <person name="Liolios K."/>
            <person name="Pagani I."/>
            <person name="Ivanova N."/>
            <person name="Mavromatis K."/>
            <person name="Mikhailova N."/>
            <person name="Huntemann M."/>
            <person name="Pati A."/>
            <person name="Chen A."/>
            <person name="Palaniappan K."/>
            <person name="Land M."/>
            <person name="Hauser L."/>
            <person name="Jeffries C.D."/>
            <person name="Rohde M."/>
            <person name="Spring S."/>
            <person name="Gronow S."/>
            <person name="Detter J.C."/>
            <person name="Bristow J."/>
            <person name="Eisen J.A."/>
            <person name="Markowitz V."/>
            <person name="Hugenholtz P."/>
            <person name="Kyrpides N.C."/>
            <person name="Woyke T."/>
            <person name="Klenk H.P."/>
        </authorList>
    </citation>
    <scope>NUCLEOTIDE SEQUENCE</scope>
    <source>
        <strain evidence="5">ATCC 51460 / DSM 7334 / H1</strain>
    </source>
</reference>
<dbReference type="SUPFAM" id="SSF53850">
    <property type="entry name" value="Periplasmic binding protein-like II"/>
    <property type="match status" value="1"/>
</dbReference>
<dbReference type="KEGG" id="scd:Spica_2506"/>
<feature type="signal peptide" evidence="2">
    <location>
        <begin position="1"/>
        <end position="21"/>
    </location>
</feature>
<organism evidence="4 5">
    <name type="scientific">Gracilinema caldarium (strain ATCC 51460 / DSM 7334 / H1)</name>
    <name type="common">Treponema caldarium</name>
    <dbReference type="NCBI Taxonomy" id="744872"/>
    <lineage>
        <taxon>Bacteria</taxon>
        <taxon>Pseudomonadati</taxon>
        <taxon>Spirochaetota</taxon>
        <taxon>Spirochaetia</taxon>
        <taxon>Spirochaetales</taxon>
        <taxon>Breznakiellaceae</taxon>
        <taxon>Gracilinema</taxon>
    </lineage>
</organism>